<accession>A0ABR4BDU2</accession>
<protein>
    <recommendedName>
        <fullName evidence="1">Serine hydrolase domain-containing protein</fullName>
    </recommendedName>
</protein>
<gene>
    <name evidence="2" type="ORF">ABVK25_003646</name>
</gene>
<sequence>MSASVSTSTTISSPTTLKILMLHGFTQSSSLFNAKTRALHKALTKAFPPTHYTLSLTYPCAPHKLPLADIPDFNPGGPRHPHPRSARRLWMVETERPY</sequence>
<keyword evidence="3" id="KW-1185">Reference proteome</keyword>
<evidence type="ECO:0000313" key="3">
    <source>
        <dbReference type="Proteomes" id="UP001590951"/>
    </source>
</evidence>
<proteinExistence type="predicted"/>
<reference evidence="2 3" key="1">
    <citation type="submission" date="2024-09" db="EMBL/GenBank/DDBJ databases">
        <title>Rethinking Asexuality: The Enigmatic Case of Functional Sexual Genes in Lepraria (Stereocaulaceae).</title>
        <authorList>
            <person name="Doellman M."/>
            <person name="Sun Y."/>
            <person name="Barcenas-Pena A."/>
            <person name="Lumbsch H.T."/>
            <person name="Grewe F."/>
        </authorList>
    </citation>
    <scope>NUCLEOTIDE SEQUENCE [LARGE SCALE GENOMIC DNA]</scope>
    <source>
        <strain evidence="2 3">Grewe 0041</strain>
    </source>
</reference>
<organism evidence="2 3">
    <name type="scientific">Lepraria finkii</name>
    <dbReference type="NCBI Taxonomy" id="1340010"/>
    <lineage>
        <taxon>Eukaryota</taxon>
        <taxon>Fungi</taxon>
        <taxon>Dikarya</taxon>
        <taxon>Ascomycota</taxon>
        <taxon>Pezizomycotina</taxon>
        <taxon>Lecanoromycetes</taxon>
        <taxon>OSLEUM clade</taxon>
        <taxon>Lecanoromycetidae</taxon>
        <taxon>Lecanorales</taxon>
        <taxon>Lecanorineae</taxon>
        <taxon>Stereocaulaceae</taxon>
        <taxon>Lepraria</taxon>
    </lineage>
</organism>
<dbReference type="InterPro" id="IPR005645">
    <property type="entry name" value="FSH-like_dom"/>
</dbReference>
<dbReference type="Gene3D" id="3.40.50.1820">
    <property type="entry name" value="alpha/beta hydrolase"/>
    <property type="match status" value="1"/>
</dbReference>
<evidence type="ECO:0000313" key="2">
    <source>
        <dbReference type="EMBL" id="KAL2056004.1"/>
    </source>
</evidence>
<name>A0ABR4BDU2_9LECA</name>
<evidence type="ECO:0000259" key="1">
    <source>
        <dbReference type="Pfam" id="PF03959"/>
    </source>
</evidence>
<dbReference type="Pfam" id="PF03959">
    <property type="entry name" value="FSH1"/>
    <property type="match status" value="1"/>
</dbReference>
<dbReference type="InterPro" id="IPR029058">
    <property type="entry name" value="AB_hydrolase_fold"/>
</dbReference>
<comment type="caution">
    <text evidence="2">The sequence shown here is derived from an EMBL/GenBank/DDBJ whole genome shotgun (WGS) entry which is preliminary data.</text>
</comment>
<dbReference type="Proteomes" id="UP001590951">
    <property type="component" value="Unassembled WGS sequence"/>
</dbReference>
<feature type="domain" description="Serine hydrolase" evidence="1">
    <location>
        <begin position="15"/>
        <end position="78"/>
    </location>
</feature>
<dbReference type="EMBL" id="JBHFEH010000009">
    <property type="protein sequence ID" value="KAL2056004.1"/>
    <property type="molecule type" value="Genomic_DNA"/>
</dbReference>